<gene>
    <name evidence="2" type="ORF">M8523_26805</name>
</gene>
<evidence type="ECO:0000313" key="2">
    <source>
        <dbReference type="EMBL" id="MCW6511588.1"/>
    </source>
</evidence>
<organism evidence="2 3">
    <name type="scientific">Lichenifustis flavocetrariae</name>
    <dbReference type="NCBI Taxonomy" id="2949735"/>
    <lineage>
        <taxon>Bacteria</taxon>
        <taxon>Pseudomonadati</taxon>
        <taxon>Pseudomonadota</taxon>
        <taxon>Alphaproteobacteria</taxon>
        <taxon>Hyphomicrobiales</taxon>
        <taxon>Lichenihabitantaceae</taxon>
        <taxon>Lichenifustis</taxon>
    </lineage>
</organism>
<evidence type="ECO:0000313" key="3">
    <source>
        <dbReference type="Proteomes" id="UP001165667"/>
    </source>
</evidence>
<dbReference type="RefSeq" id="WP_282587964.1">
    <property type="nucleotide sequence ID" value="NZ_JAMOIM010000028.1"/>
</dbReference>
<feature type="region of interest" description="Disordered" evidence="1">
    <location>
        <begin position="63"/>
        <end position="104"/>
    </location>
</feature>
<dbReference type="AlphaFoldDB" id="A0AA41Z6V5"/>
<feature type="compositionally biased region" description="Low complexity" evidence="1">
    <location>
        <begin position="13"/>
        <end position="22"/>
    </location>
</feature>
<evidence type="ECO:0000256" key="1">
    <source>
        <dbReference type="SAM" id="MobiDB-lite"/>
    </source>
</evidence>
<dbReference type="EMBL" id="JAMOIM010000028">
    <property type="protein sequence ID" value="MCW6511588.1"/>
    <property type="molecule type" value="Genomic_DNA"/>
</dbReference>
<feature type="compositionally biased region" description="Low complexity" evidence="1">
    <location>
        <begin position="73"/>
        <end position="88"/>
    </location>
</feature>
<comment type="caution">
    <text evidence="2">The sequence shown here is derived from an EMBL/GenBank/DDBJ whole genome shotgun (WGS) entry which is preliminary data.</text>
</comment>
<dbReference type="Proteomes" id="UP001165667">
    <property type="component" value="Unassembled WGS sequence"/>
</dbReference>
<feature type="region of interest" description="Disordered" evidence="1">
    <location>
        <begin position="1"/>
        <end position="46"/>
    </location>
</feature>
<proteinExistence type="predicted"/>
<keyword evidence="3" id="KW-1185">Reference proteome</keyword>
<sequence>MEPMKPMKPMEPMKPMQPMQPMAKTSPWWPRDLGEPSSTGGQNDLSYAFFPDKHRLLVRENGTTTTYDTGDHQISGVSQQQSGSRSLSFTSQNGTVNLDELKRL</sequence>
<feature type="compositionally biased region" description="Polar residues" evidence="1">
    <location>
        <begin position="36"/>
        <end position="45"/>
    </location>
</feature>
<accession>A0AA41Z6V5</accession>
<reference evidence="2" key="1">
    <citation type="submission" date="2022-05" db="EMBL/GenBank/DDBJ databases">
        <authorList>
            <person name="Pankratov T."/>
        </authorList>
    </citation>
    <scope>NUCLEOTIDE SEQUENCE</scope>
    <source>
        <strain evidence="2">BP6-180914</strain>
    </source>
</reference>
<protein>
    <submittedName>
        <fullName evidence="2">Uncharacterized protein</fullName>
    </submittedName>
</protein>
<name>A0AA41Z6V5_9HYPH</name>